<dbReference type="AlphaFoldDB" id="A0A9W9DE11"/>
<sequence length="291" mass="32088">MMSPLQVVSSSSPKYAQTNNLNGIRPNLVLKSSDSDLFYVHTHRLNSASTNKFQGHTAATNDSVVDVPENSQILTIILDIIYRNSSAAEDFASPFPFDILAAAISRLPVYGVDIQAQLNLDRSNVDPTVPAQPVFQALHSHAMSHPLQLYILAAQYNLESLAIAASPYLLGLHITELTDEQAEAMGPVYLRRLILMQIQREEALKKILLQPPYPHPATPECDVLTQKTLTRAWSVIAANFAWDIRADLPSAALERLLSSLSGYVSCGHCKSSIEEQVARIITEWESVKVTI</sequence>
<evidence type="ECO:0000313" key="2">
    <source>
        <dbReference type="Proteomes" id="UP001150238"/>
    </source>
</evidence>
<reference evidence="1" key="1">
    <citation type="submission" date="2022-08" db="EMBL/GenBank/DDBJ databases">
        <authorList>
            <consortium name="DOE Joint Genome Institute"/>
            <person name="Min B."/>
            <person name="Riley R."/>
            <person name="Sierra-Patev S."/>
            <person name="Naranjo-Ortiz M."/>
            <person name="Looney B."/>
            <person name="Konkel Z."/>
            <person name="Slot J.C."/>
            <person name="Sakamoto Y."/>
            <person name="Steenwyk J.L."/>
            <person name="Rokas A."/>
            <person name="Carro J."/>
            <person name="Camarero S."/>
            <person name="Ferreira P."/>
            <person name="Molpeceres G."/>
            <person name="Ruiz-Duenas F.J."/>
            <person name="Serrano A."/>
            <person name="Henrissat B."/>
            <person name="Drula E."/>
            <person name="Hughes K.W."/>
            <person name="Mata J.L."/>
            <person name="Ishikawa N.K."/>
            <person name="Vargas-Isla R."/>
            <person name="Ushijima S."/>
            <person name="Smith C.A."/>
            <person name="Ahrendt S."/>
            <person name="Andreopoulos W."/>
            <person name="He G."/>
            <person name="Labutti K."/>
            <person name="Lipzen A."/>
            <person name="Ng V."/>
            <person name="Sandor L."/>
            <person name="Barry K."/>
            <person name="Martinez A.T."/>
            <person name="Xiao Y."/>
            <person name="Gibbons J.G."/>
            <person name="Terashima K."/>
            <person name="Hibbett D.S."/>
            <person name="Grigoriev I.V."/>
        </authorList>
    </citation>
    <scope>NUCLEOTIDE SEQUENCE</scope>
    <source>
        <strain evidence="1">Sp2 HRB7682 ss15</strain>
    </source>
</reference>
<name>A0A9W9DE11_9AGAR</name>
<comment type="caution">
    <text evidence="1">The sequence shown here is derived from an EMBL/GenBank/DDBJ whole genome shotgun (WGS) entry which is preliminary data.</text>
</comment>
<protein>
    <recommendedName>
        <fullName evidence="3">BTB domain-containing protein</fullName>
    </recommendedName>
</protein>
<dbReference type="EMBL" id="JANVFS010000049">
    <property type="protein sequence ID" value="KAJ4465658.1"/>
    <property type="molecule type" value="Genomic_DNA"/>
</dbReference>
<dbReference type="Proteomes" id="UP001150238">
    <property type="component" value="Unassembled WGS sequence"/>
</dbReference>
<reference evidence="1" key="2">
    <citation type="journal article" date="2023" name="Proc. Natl. Acad. Sci. U.S.A.">
        <title>A global phylogenomic analysis of the shiitake genus Lentinula.</title>
        <authorList>
            <person name="Sierra-Patev S."/>
            <person name="Min B."/>
            <person name="Naranjo-Ortiz M."/>
            <person name="Looney B."/>
            <person name="Konkel Z."/>
            <person name="Slot J.C."/>
            <person name="Sakamoto Y."/>
            <person name="Steenwyk J.L."/>
            <person name="Rokas A."/>
            <person name="Carro J."/>
            <person name="Camarero S."/>
            <person name="Ferreira P."/>
            <person name="Molpeceres G."/>
            <person name="Ruiz-Duenas F.J."/>
            <person name="Serrano A."/>
            <person name="Henrissat B."/>
            <person name="Drula E."/>
            <person name="Hughes K.W."/>
            <person name="Mata J.L."/>
            <person name="Ishikawa N.K."/>
            <person name="Vargas-Isla R."/>
            <person name="Ushijima S."/>
            <person name="Smith C.A."/>
            <person name="Donoghue J."/>
            <person name="Ahrendt S."/>
            <person name="Andreopoulos W."/>
            <person name="He G."/>
            <person name="LaButti K."/>
            <person name="Lipzen A."/>
            <person name="Ng V."/>
            <person name="Riley R."/>
            <person name="Sandor L."/>
            <person name="Barry K."/>
            <person name="Martinez A.T."/>
            <person name="Xiao Y."/>
            <person name="Gibbons J.G."/>
            <person name="Terashima K."/>
            <person name="Grigoriev I.V."/>
            <person name="Hibbett D."/>
        </authorList>
    </citation>
    <scope>NUCLEOTIDE SEQUENCE</scope>
    <source>
        <strain evidence="1">Sp2 HRB7682 ss15</strain>
    </source>
</reference>
<organism evidence="1 2">
    <name type="scientific">Lentinula lateritia</name>
    <dbReference type="NCBI Taxonomy" id="40482"/>
    <lineage>
        <taxon>Eukaryota</taxon>
        <taxon>Fungi</taxon>
        <taxon>Dikarya</taxon>
        <taxon>Basidiomycota</taxon>
        <taxon>Agaricomycotina</taxon>
        <taxon>Agaricomycetes</taxon>
        <taxon>Agaricomycetidae</taxon>
        <taxon>Agaricales</taxon>
        <taxon>Marasmiineae</taxon>
        <taxon>Omphalotaceae</taxon>
        <taxon>Lentinula</taxon>
    </lineage>
</organism>
<proteinExistence type="predicted"/>
<evidence type="ECO:0008006" key="3">
    <source>
        <dbReference type="Google" id="ProtNLM"/>
    </source>
</evidence>
<evidence type="ECO:0000313" key="1">
    <source>
        <dbReference type="EMBL" id="KAJ4465658.1"/>
    </source>
</evidence>
<gene>
    <name evidence="1" type="ORF">C8J55DRAFT_528132</name>
</gene>
<accession>A0A9W9DE11</accession>